<dbReference type="FunFam" id="3.40.1280.10:FF:000008">
    <property type="entry name" value="Group 3 RNA methyltransferase TrmH"/>
    <property type="match status" value="1"/>
</dbReference>
<proteinExistence type="inferred from homology"/>
<dbReference type="STRING" id="1034346.GCA_000313565_02307"/>
<dbReference type="InterPro" id="IPR029064">
    <property type="entry name" value="Ribosomal_eL30-like_sf"/>
</dbReference>
<evidence type="ECO:0000256" key="3">
    <source>
        <dbReference type="ARBA" id="ARBA00022679"/>
    </source>
</evidence>
<protein>
    <submittedName>
        <fullName evidence="5">23S rRNA (Guanosine(2251)-2'-O)-methyltransferase RlmB</fullName>
    </submittedName>
    <submittedName>
        <fullName evidence="6">23S rRNA (Guanosine2251-2'-O)-methyltransferase</fullName>
    </submittedName>
</protein>
<dbReference type="GO" id="GO:0006396">
    <property type="term" value="P:RNA processing"/>
    <property type="evidence" value="ECO:0007669"/>
    <property type="project" value="InterPro"/>
</dbReference>
<dbReference type="Proteomes" id="UP001276902">
    <property type="component" value="Unassembled WGS sequence"/>
</dbReference>
<dbReference type="RefSeq" id="WP_022938610.1">
    <property type="nucleotide sequence ID" value="NZ_BAABZA010000002.1"/>
</dbReference>
<keyword evidence="3 6" id="KW-0808">Transferase</keyword>
<dbReference type="Gene3D" id="3.40.1280.10">
    <property type="match status" value="1"/>
</dbReference>
<dbReference type="Gene3D" id="3.30.1330.30">
    <property type="match status" value="1"/>
</dbReference>
<comment type="caution">
    <text evidence="6">The sequence shown here is derived from an EMBL/GenBank/DDBJ whole genome shotgun (WGS) entry which is preliminary data.</text>
</comment>
<dbReference type="GO" id="GO:0003723">
    <property type="term" value="F:RNA binding"/>
    <property type="evidence" value="ECO:0007669"/>
    <property type="project" value="InterPro"/>
</dbReference>
<evidence type="ECO:0000259" key="4">
    <source>
        <dbReference type="SMART" id="SM00967"/>
    </source>
</evidence>
<accession>A0A2V2FTB8</accession>
<dbReference type="PANTHER" id="PTHR46429">
    <property type="entry name" value="23S RRNA (GUANOSINE-2'-O-)-METHYLTRANSFERASE RLMB"/>
    <property type="match status" value="1"/>
</dbReference>
<dbReference type="Proteomes" id="UP000247612">
    <property type="component" value="Unassembled WGS sequence"/>
</dbReference>
<evidence type="ECO:0000256" key="1">
    <source>
        <dbReference type="ARBA" id="ARBA00007228"/>
    </source>
</evidence>
<dbReference type="Pfam" id="PF08032">
    <property type="entry name" value="SpoU_sub_bind"/>
    <property type="match status" value="1"/>
</dbReference>
<dbReference type="GO" id="GO:0008173">
    <property type="term" value="F:RNA methyltransferase activity"/>
    <property type="evidence" value="ECO:0007669"/>
    <property type="project" value="InterPro"/>
</dbReference>
<dbReference type="NCBIfam" id="TIGR00186">
    <property type="entry name" value="rRNA_methyl_3"/>
    <property type="match status" value="1"/>
</dbReference>
<feature type="domain" description="RNA 2-O ribose methyltransferase substrate binding" evidence="4">
    <location>
        <begin position="4"/>
        <end position="76"/>
    </location>
</feature>
<dbReference type="OrthoDB" id="9794400at2"/>
<dbReference type="SMART" id="SM00967">
    <property type="entry name" value="SpoU_sub_bind"/>
    <property type="match status" value="1"/>
</dbReference>
<dbReference type="GO" id="GO:0005829">
    <property type="term" value="C:cytosol"/>
    <property type="evidence" value="ECO:0007669"/>
    <property type="project" value="TreeGrafter"/>
</dbReference>
<dbReference type="SUPFAM" id="SSF75217">
    <property type="entry name" value="alpha/beta knot"/>
    <property type="match status" value="1"/>
</dbReference>
<keyword evidence="2 6" id="KW-0489">Methyltransferase</keyword>
<keyword evidence="7" id="KW-1185">Reference proteome</keyword>
<dbReference type="AlphaFoldDB" id="A0A2V2FTB8"/>
<name>A0A2V2FTB8_9FIRM</name>
<dbReference type="CDD" id="cd18103">
    <property type="entry name" value="SpoU-like_RlmB"/>
    <property type="match status" value="1"/>
</dbReference>
<dbReference type="PANTHER" id="PTHR46429:SF1">
    <property type="entry name" value="23S RRNA (GUANOSINE-2'-O-)-METHYLTRANSFERASE RLMB"/>
    <property type="match status" value="1"/>
</dbReference>
<dbReference type="InterPro" id="IPR029026">
    <property type="entry name" value="tRNA_m1G_MTases_N"/>
</dbReference>
<dbReference type="InterPro" id="IPR004441">
    <property type="entry name" value="rRNA_MeTrfase_TrmH"/>
</dbReference>
<dbReference type="InterPro" id="IPR013123">
    <property type="entry name" value="SpoU_subst-bd"/>
</dbReference>
<dbReference type="Pfam" id="PF00588">
    <property type="entry name" value="SpoU_methylase"/>
    <property type="match status" value="1"/>
</dbReference>
<dbReference type="EMBL" id="QJKH01000002">
    <property type="protein sequence ID" value="PXX81137.1"/>
    <property type="molecule type" value="Genomic_DNA"/>
</dbReference>
<dbReference type="SUPFAM" id="SSF55315">
    <property type="entry name" value="L30e-like"/>
    <property type="match status" value="1"/>
</dbReference>
<evidence type="ECO:0000256" key="2">
    <source>
        <dbReference type="ARBA" id="ARBA00022603"/>
    </source>
</evidence>
<evidence type="ECO:0000313" key="6">
    <source>
        <dbReference type="EMBL" id="PXX81137.1"/>
    </source>
</evidence>
<gene>
    <name evidence="5" type="primary">rlmB</name>
    <name evidence="6" type="ORF">DES51_102259</name>
    <name evidence="5" type="ORF">MQE39_12295</name>
</gene>
<comment type="similarity">
    <text evidence="1">Belongs to the class IV-like SAM-binding methyltransferase superfamily. RNA methyltransferase TrmH family.</text>
</comment>
<dbReference type="InterPro" id="IPR029028">
    <property type="entry name" value="Alpha/beta_knot_MTases"/>
</dbReference>
<reference evidence="6 7" key="1">
    <citation type="submission" date="2018-05" db="EMBL/GenBank/DDBJ databases">
        <title>Genomic Encyclopedia of Type Strains, Phase IV (KMG-IV): sequencing the most valuable type-strain genomes for metagenomic binning, comparative biology and taxonomic classification.</title>
        <authorList>
            <person name="Goeker M."/>
        </authorList>
    </citation>
    <scope>NUCLEOTIDE SEQUENCE [LARGE SCALE GENOMIC DNA]</scope>
    <source>
        <strain evidence="6 7">JC118</strain>
    </source>
</reference>
<sequence length="241" mass="26461">MAQYVYGKNVVKQLLNDDKKIYEVLIQEGMKDRSFEDLLKQKKIPVRVLNKKKLEALLKTDHHQGIAASIDEYKTYSVDEILKAVPAGKTPLLVMLDGLEDPHNLGAILRTCDCVGADGVIIGKHRSVQLTPTVAKVSTGAIDTVKVAVVTNLVQTIKDLKEKGFWAVGADAHDAKDYREGQYDVPLLLVIGSEGFGISNLVRKNCDYCIALPMAGSVTSLNASVACSILLYEIYSHRHPL</sequence>
<organism evidence="6 7">
    <name type="scientific">Dielma fastidiosa</name>
    <dbReference type="NCBI Taxonomy" id="1034346"/>
    <lineage>
        <taxon>Bacteria</taxon>
        <taxon>Bacillati</taxon>
        <taxon>Bacillota</taxon>
        <taxon>Erysipelotrichia</taxon>
        <taxon>Erysipelotrichales</taxon>
        <taxon>Erysipelotrichaceae</taxon>
        <taxon>Dielma</taxon>
    </lineage>
</organism>
<evidence type="ECO:0000313" key="7">
    <source>
        <dbReference type="Proteomes" id="UP000247612"/>
    </source>
</evidence>
<reference evidence="5" key="2">
    <citation type="submission" date="2022-03" db="EMBL/GenBank/DDBJ databases">
        <title>First case of bacteraemia caused by Dielma fastidiosa in a patient hospitalised with diverticulitis.</title>
        <authorList>
            <person name="Forman-Ankjaer B."/>
            <person name="Hvid-Jensen F."/>
            <person name="Kobel C.M."/>
            <person name="Greve T."/>
        </authorList>
    </citation>
    <scope>NUCLEOTIDE SEQUENCE</scope>
    <source>
        <strain evidence="5">AUH_DF_2021</strain>
    </source>
</reference>
<dbReference type="GO" id="GO:0032259">
    <property type="term" value="P:methylation"/>
    <property type="evidence" value="ECO:0007669"/>
    <property type="project" value="UniProtKB-KW"/>
</dbReference>
<dbReference type="InterPro" id="IPR001537">
    <property type="entry name" value="SpoU_MeTrfase"/>
</dbReference>
<evidence type="ECO:0000313" key="5">
    <source>
        <dbReference type="EMBL" id="MDY5168889.1"/>
    </source>
</evidence>
<dbReference type="EMBL" id="JALDAW010000022">
    <property type="protein sequence ID" value="MDY5168889.1"/>
    <property type="molecule type" value="Genomic_DNA"/>
</dbReference>